<accession>D8UAW3</accession>
<dbReference type="KEGG" id="vcn:VOLCADRAFT_106955"/>
<sequence length="52" mass="5781">MISLAKKATPMMILRSLALRSPCTQEAEQHFLALLGIHTGCSRFSLISCRTF</sequence>
<dbReference type="AlphaFoldDB" id="D8UAW3"/>
<dbReference type="GeneID" id="9614452"/>
<keyword evidence="2" id="KW-1185">Reference proteome</keyword>
<reference evidence="1 2" key="1">
    <citation type="journal article" date="2010" name="Science">
        <title>Genomic analysis of organismal complexity in the multicellular green alga Volvox carteri.</title>
        <authorList>
            <person name="Prochnik S.E."/>
            <person name="Umen J."/>
            <person name="Nedelcu A.M."/>
            <person name="Hallmann A."/>
            <person name="Miller S.M."/>
            <person name="Nishii I."/>
            <person name="Ferris P."/>
            <person name="Kuo A."/>
            <person name="Mitros T."/>
            <person name="Fritz-Laylin L.K."/>
            <person name="Hellsten U."/>
            <person name="Chapman J."/>
            <person name="Simakov O."/>
            <person name="Rensing S.A."/>
            <person name="Terry A."/>
            <person name="Pangilinan J."/>
            <person name="Kapitonov V."/>
            <person name="Jurka J."/>
            <person name="Salamov A."/>
            <person name="Shapiro H."/>
            <person name="Schmutz J."/>
            <person name="Grimwood J."/>
            <person name="Lindquist E."/>
            <person name="Lucas S."/>
            <person name="Grigoriev I.V."/>
            <person name="Schmitt R."/>
            <person name="Kirk D."/>
            <person name="Rokhsar D.S."/>
        </authorList>
    </citation>
    <scope>NUCLEOTIDE SEQUENCE [LARGE SCALE GENOMIC DNA]</scope>
    <source>
        <strain evidence="2">f. Nagariensis / Eve</strain>
    </source>
</reference>
<organism evidence="2">
    <name type="scientific">Volvox carteri f. nagariensis</name>
    <dbReference type="NCBI Taxonomy" id="3068"/>
    <lineage>
        <taxon>Eukaryota</taxon>
        <taxon>Viridiplantae</taxon>
        <taxon>Chlorophyta</taxon>
        <taxon>core chlorophytes</taxon>
        <taxon>Chlorophyceae</taxon>
        <taxon>CS clade</taxon>
        <taxon>Chlamydomonadales</taxon>
        <taxon>Volvocaceae</taxon>
        <taxon>Volvox</taxon>
    </lineage>
</organism>
<evidence type="ECO:0000313" key="1">
    <source>
        <dbReference type="EMBL" id="EFJ43171.1"/>
    </source>
</evidence>
<evidence type="ECO:0000313" key="2">
    <source>
        <dbReference type="Proteomes" id="UP000001058"/>
    </source>
</evidence>
<name>D8UAW3_VOLCA</name>
<dbReference type="EMBL" id="GL378375">
    <property type="protein sequence ID" value="EFJ43171.1"/>
    <property type="molecule type" value="Genomic_DNA"/>
</dbReference>
<gene>
    <name evidence="1" type="ORF">VOLCADRAFT_106955</name>
</gene>
<dbReference type="Proteomes" id="UP000001058">
    <property type="component" value="Unassembled WGS sequence"/>
</dbReference>
<dbReference type="RefSeq" id="XP_002955746.1">
    <property type="nucleotide sequence ID" value="XM_002955700.1"/>
</dbReference>
<dbReference type="InParanoid" id="D8UAW3"/>
<proteinExistence type="predicted"/>
<protein>
    <submittedName>
        <fullName evidence="1">Uncharacterized protein</fullName>
    </submittedName>
</protein>